<keyword evidence="7" id="KW-1185">Reference proteome</keyword>
<dbReference type="Pfam" id="PF00015">
    <property type="entry name" value="MCPsignal"/>
    <property type="match status" value="1"/>
</dbReference>
<dbReference type="InterPro" id="IPR013655">
    <property type="entry name" value="PAS_fold_3"/>
</dbReference>
<proteinExistence type="predicted"/>
<reference evidence="6" key="1">
    <citation type="submission" date="2022-08" db="EMBL/GenBank/DDBJ databases">
        <title>Draft genome sequence of Lysinibacillus sp. strain KH24.</title>
        <authorList>
            <person name="Kanbe H."/>
            <person name="Itoh H."/>
        </authorList>
    </citation>
    <scope>NUCLEOTIDE SEQUENCE</scope>
    <source>
        <strain evidence="6">KH24</strain>
    </source>
</reference>
<gene>
    <name evidence="6" type="ORF">LYSBPC_37030</name>
</gene>
<dbReference type="PROSITE" id="PS50112">
    <property type="entry name" value="PAS"/>
    <property type="match status" value="1"/>
</dbReference>
<dbReference type="RefSeq" id="WP_264990486.1">
    <property type="nucleotide sequence ID" value="NZ_BRZA01000013.1"/>
</dbReference>
<protein>
    <submittedName>
        <fullName evidence="6">Chemotaxis protein</fullName>
    </submittedName>
</protein>
<dbReference type="Proteomes" id="UP001065593">
    <property type="component" value="Unassembled WGS sequence"/>
</dbReference>
<feature type="domain" description="PAS" evidence="5">
    <location>
        <begin position="11"/>
        <end position="54"/>
    </location>
</feature>
<dbReference type="NCBIfam" id="TIGR00229">
    <property type="entry name" value="sensory_box"/>
    <property type="match status" value="1"/>
</dbReference>
<dbReference type="PANTHER" id="PTHR32089:SF112">
    <property type="entry name" value="LYSOZYME-LIKE PROTEIN-RELATED"/>
    <property type="match status" value="1"/>
</dbReference>
<evidence type="ECO:0000259" key="5">
    <source>
        <dbReference type="PROSITE" id="PS50112"/>
    </source>
</evidence>
<dbReference type="InterPro" id="IPR000014">
    <property type="entry name" value="PAS"/>
</dbReference>
<dbReference type="InterPro" id="IPR035965">
    <property type="entry name" value="PAS-like_dom_sf"/>
</dbReference>
<evidence type="ECO:0000313" key="7">
    <source>
        <dbReference type="Proteomes" id="UP001065593"/>
    </source>
</evidence>
<feature type="coiled-coil region" evidence="3">
    <location>
        <begin position="227"/>
        <end position="261"/>
    </location>
</feature>
<dbReference type="Gene3D" id="1.10.287.950">
    <property type="entry name" value="Methyl-accepting chemotaxis protein"/>
    <property type="match status" value="1"/>
</dbReference>
<dbReference type="EMBL" id="BRZA01000013">
    <property type="protein sequence ID" value="GLC90576.1"/>
    <property type="molecule type" value="Genomic_DNA"/>
</dbReference>
<evidence type="ECO:0000256" key="2">
    <source>
        <dbReference type="PROSITE-ProRule" id="PRU00284"/>
    </source>
</evidence>
<dbReference type="SUPFAM" id="SSF58104">
    <property type="entry name" value="Methyl-accepting chemotaxis protein (MCP) signaling domain"/>
    <property type="match status" value="1"/>
</dbReference>
<name>A0ABQ5NR32_9BACI</name>
<keyword evidence="1 2" id="KW-0807">Transducer</keyword>
<dbReference type="PROSITE" id="PS50111">
    <property type="entry name" value="CHEMOTAXIS_TRANSDUC_2"/>
    <property type="match status" value="1"/>
</dbReference>
<evidence type="ECO:0000313" key="6">
    <source>
        <dbReference type="EMBL" id="GLC90576.1"/>
    </source>
</evidence>
<evidence type="ECO:0000256" key="1">
    <source>
        <dbReference type="ARBA" id="ARBA00023224"/>
    </source>
</evidence>
<sequence>MEIARNDVQVTDDLVVQAIERNVAVIRFDVNHRVAYVNELFAKTMGYTVEEMVGMTHDQLCLPEYANSSEYKKFWNNLIAGQSYQGKVERVNAQGNRIWLEATYMPVFATDSKKVVGVSKIATDITDRQIEILSVADVLKLMSQELYNRSEAGIQNSEGLRETIQGVAKESEDNVQNLSQLQQQAESIKGIVKTIQEIAAQTNLLALNAAIEAARAGEYGRGFDVVAKEVRKLSEKVEQSIAEVKNNVEGIEREINQVTNSITRIASEVQKTHEQISITARDFNEIATAAEALDVQSKQFIAII</sequence>
<accession>A0ABQ5NR32</accession>
<feature type="domain" description="Methyl-accepting transducer" evidence="4">
    <location>
        <begin position="131"/>
        <end position="304"/>
    </location>
</feature>
<organism evidence="6 7">
    <name type="scientific">Lysinibacillus piscis</name>
    <dbReference type="NCBI Taxonomy" id="2518931"/>
    <lineage>
        <taxon>Bacteria</taxon>
        <taxon>Bacillati</taxon>
        <taxon>Bacillota</taxon>
        <taxon>Bacilli</taxon>
        <taxon>Bacillales</taxon>
        <taxon>Bacillaceae</taxon>
        <taxon>Lysinibacillus</taxon>
    </lineage>
</organism>
<evidence type="ECO:0000256" key="3">
    <source>
        <dbReference type="SAM" id="Coils"/>
    </source>
</evidence>
<dbReference type="Gene3D" id="3.30.450.20">
    <property type="entry name" value="PAS domain"/>
    <property type="match status" value="1"/>
</dbReference>
<dbReference type="Pfam" id="PF08447">
    <property type="entry name" value="PAS_3"/>
    <property type="match status" value="1"/>
</dbReference>
<dbReference type="SUPFAM" id="SSF55785">
    <property type="entry name" value="PYP-like sensor domain (PAS domain)"/>
    <property type="match status" value="1"/>
</dbReference>
<dbReference type="InterPro" id="IPR004089">
    <property type="entry name" value="MCPsignal_dom"/>
</dbReference>
<comment type="caution">
    <text evidence="6">The sequence shown here is derived from an EMBL/GenBank/DDBJ whole genome shotgun (WGS) entry which is preliminary data.</text>
</comment>
<dbReference type="PANTHER" id="PTHR32089">
    <property type="entry name" value="METHYL-ACCEPTING CHEMOTAXIS PROTEIN MCPB"/>
    <property type="match status" value="1"/>
</dbReference>
<evidence type="ECO:0000259" key="4">
    <source>
        <dbReference type="PROSITE" id="PS50111"/>
    </source>
</evidence>
<dbReference type="CDD" id="cd00130">
    <property type="entry name" value="PAS"/>
    <property type="match status" value="1"/>
</dbReference>
<keyword evidence="3" id="KW-0175">Coiled coil</keyword>
<dbReference type="SMART" id="SM00283">
    <property type="entry name" value="MA"/>
    <property type="match status" value="1"/>
</dbReference>